<evidence type="ECO:0000256" key="11">
    <source>
        <dbReference type="ARBA" id="ARBA00051363"/>
    </source>
</evidence>
<feature type="binding site" evidence="13">
    <location>
        <position position="250"/>
    </location>
    <ligand>
        <name>K(+)</name>
        <dbReference type="ChEBI" id="CHEBI:29103"/>
    </ligand>
</feature>
<keyword evidence="10 13" id="KW-0119">Carbohydrate metabolism</keyword>
<dbReference type="RefSeq" id="WP_176612924.1">
    <property type="nucleotide sequence ID" value="NZ_JABXXR010000022.1"/>
</dbReference>
<comment type="cofactor">
    <cofactor evidence="13">
        <name>Mg(2+)</name>
        <dbReference type="ChEBI" id="CHEBI:18420"/>
    </cofactor>
</comment>
<evidence type="ECO:0000256" key="2">
    <source>
        <dbReference type="ARBA" id="ARBA00022490"/>
    </source>
</evidence>
<feature type="binding site" evidence="13">
    <location>
        <begin position="222"/>
        <end position="227"/>
    </location>
    <ligand>
        <name>ATP</name>
        <dbReference type="ChEBI" id="CHEBI:30616"/>
    </ligand>
</feature>
<keyword evidence="5 13" id="KW-0547">Nucleotide-binding</keyword>
<keyword evidence="3 13" id="KW-0808">Transferase</keyword>
<evidence type="ECO:0000256" key="6">
    <source>
        <dbReference type="ARBA" id="ARBA00022777"/>
    </source>
</evidence>
<evidence type="ECO:0000256" key="9">
    <source>
        <dbReference type="ARBA" id="ARBA00022958"/>
    </source>
</evidence>
<keyword evidence="16" id="KW-1185">Reference proteome</keyword>
<feature type="site" description="Important for substrate specificity" evidence="13">
    <location>
        <position position="12"/>
    </location>
</feature>
<keyword evidence="9 13" id="KW-0630">Potassium</keyword>
<feature type="binding site" evidence="13">
    <location>
        <position position="141"/>
    </location>
    <ligand>
        <name>substrate</name>
    </ligand>
</feature>
<comment type="subunit">
    <text evidence="13">Homodimer.</text>
</comment>
<dbReference type="Pfam" id="PF00294">
    <property type="entry name" value="PfkB"/>
    <property type="match status" value="1"/>
</dbReference>
<evidence type="ECO:0000256" key="1">
    <source>
        <dbReference type="ARBA" id="ARBA00005380"/>
    </source>
</evidence>
<evidence type="ECO:0000313" key="15">
    <source>
        <dbReference type="EMBL" id="NVN39947.1"/>
    </source>
</evidence>
<dbReference type="GO" id="GO:0005524">
    <property type="term" value="F:ATP binding"/>
    <property type="evidence" value="ECO:0007669"/>
    <property type="project" value="UniProtKB-UniRule"/>
</dbReference>
<dbReference type="PRINTS" id="PR00990">
    <property type="entry name" value="RIBOKINASE"/>
</dbReference>
<dbReference type="CDD" id="cd01174">
    <property type="entry name" value="ribokinase"/>
    <property type="match status" value="1"/>
</dbReference>
<feature type="binding site" evidence="13">
    <location>
        <begin position="12"/>
        <end position="14"/>
    </location>
    <ligand>
        <name>substrate</name>
    </ligand>
</feature>
<feature type="binding site" evidence="13">
    <location>
        <position position="287"/>
    </location>
    <ligand>
        <name>K(+)</name>
        <dbReference type="ChEBI" id="CHEBI:29103"/>
    </ligand>
</feature>
<accession>A0A850P5P1</accession>
<feature type="binding site" evidence="13">
    <location>
        <position position="293"/>
    </location>
    <ligand>
        <name>K(+)</name>
        <dbReference type="ChEBI" id="CHEBI:29103"/>
    </ligand>
</feature>
<dbReference type="PANTHER" id="PTHR10584">
    <property type="entry name" value="SUGAR KINASE"/>
    <property type="match status" value="1"/>
</dbReference>
<dbReference type="PROSITE" id="PS00584">
    <property type="entry name" value="PFKB_KINASES_2"/>
    <property type="match status" value="1"/>
</dbReference>
<dbReference type="AlphaFoldDB" id="A0A850P5P1"/>
<comment type="similarity">
    <text evidence="13">Belongs to the carbohydrate kinase PfkB family. Deoxyribokinase subfamily.</text>
</comment>
<dbReference type="SUPFAM" id="SSF53613">
    <property type="entry name" value="Ribokinase-like"/>
    <property type="match status" value="1"/>
</dbReference>
<dbReference type="EMBL" id="JABXXR010000022">
    <property type="protein sequence ID" value="NVN39947.1"/>
    <property type="molecule type" value="Genomic_DNA"/>
</dbReference>
<keyword evidence="7 13" id="KW-0067">ATP-binding</keyword>
<feature type="binding site" evidence="13">
    <location>
        <begin position="253"/>
        <end position="254"/>
    </location>
    <ligand>
        <name>ATP</name>
        <dbReference type="ChEBI" id="CHEBI:30616"/>
    </ligand>
</feature>
<name>A0A850P5P1_9PROT</name>
<proteinExistence type="inferred from homology"/>
<dbReference type="GO" id="GO:0005829">
    <property type="term" value="C:cytosol"/>
    <property type="evidence" value="ECO:0007669"/>
    <property type="project" value="TreeGrafter"/>
</dbReference>
<feature type="domain" description="Carbohydrate kinase PfkB" evidence="14">
    <location>
        <begin position="4"/>
        <end position="296"/>
    </location>
</feature>
<dbReference type="GO" id="GO:0046872">
    <property type="term" value="F:metal ion binding"/>
    <property type="evidence" value="ECO:0007669"/>
    <property type="project" value="UniProtKB-KW"/>
</dbReference>
<dbReference type="Gene3D" id="3.40.1190.20">
    <property type="match status" value="1"/>
</dbReference>
<feature type="binding site" evidence="13">
    <location>
        <position position="186"/>
    </location>
    <ligand>
        <name>ATP</name>
        <dbReference type="ChEBI" id="CHEBI:30616"/>
    </ligand>
</feature>
<evidence type="ECO:0000256" key="3">
    <source>
        <dbReference type="ARBA" id="ARBA00022679"/>
    </source>
</evidence>
<comment type="similarity">
    <text evidence="1">Belongs to the carbohydrate kinase pfkB family.</text>
</comment>
<comment type="function">
    <text evidence="13">Catalyzes the ATP-dependent phosphorylation of 2-deoxy-D-ribose to 2-deoxy-D-ribose 5-phosphate (dRib-5P), allowing the use of deoxyribose as the sole carbon source.</text>
</comment>
<dbReference type="NCBIfam" id="TIGR02152">
    <property type="entry name" value="D_ribokin_bact"/>
    <property type="match status" value="1"/>
</dbReference>
<evidence type="ECO:0000259" key="14">
    <source>
        <dbReference type="Pfam" id="PF00294"/>
    </source>
</evidence>
<evidence type="ECO:0000256" key="13">
    <source>
        <dbReference type="HAMAP-Rule" id="MF_01987"/>
    </source>
</evidence>
<feature type="binding site" evidence="13">
    <location>
        <position position="289"/>
    </location>
    <ligand>
        <name>K(+)</name>
        <dbReference type="ChEBI" id="CHEBI:29103"/>
    </ligand>
</feature>
<evidence type="ECO:0000256" key="7">
    <source>
        <dbReference type="ARBA" id="ARBA00022840"/>
    </source>
</evidence>
<organism evidence="15 16">
    <name type="scientific">Ameyamaea chiangmaiensis</name>
    <dbReference type="NCBI Taxonomy" id="442969"/>
    <lineage>
        <taxon>Bacteria</taxon>
        <taxon>Pseudomonadati</taxon>
        <taxon>Pseudomonadota</taxon>
        <taxon>Alphaproteobacteria</taxon>
        <taxon>Acetobacterales</taxon>
        <taxon>Acetobacteraceae</taxon>
        <taxon>Ameyamaea</taxon>
    </lineage>
</organism>
<dbReference type="GO" id="GO:0019303">
    <property type="term" value="P:D-ribose catabolic process"/>
    <property type="evidence" value="ECO:0007669"/>
    <property type="project" value="UniProtKB-UniPathway"/>
</dbReference>
<gene>
    <name evidence="15" type="primary">rbsK</name>
    <name evidence="13" type="synonym">deoK</name>
    <name evidence="15" type="ORF">HUK82_05140</name>
</gene>
<comment type="catalytic activity">
    <reaction evidence="11">
        <text>2-deoxy-D-ribose + ATP = 2-deoxy-D-ribose 5-phosphate + ADP + H(+)</text>
        <dbReference type="Rhea" id="RHEA:30871"/>
        <dbReference type="ChEBI" id="CHEBI:15378"/>
        <dbReference type="ChEBI" id="CHEBI:30616"/>
        <dbReference type="ChEBI" id="CHEBI:62877"/>
        <dbReference type="ChEBI" id="CHEBI:90761"/>
        <dbReference type="ChEBI" id="CHEBI:456216"/>
        <dbReference type="EC" id="2.7.1.229"/>
    </reaction>
    <physiologicalReaction direction="left-to-right" evidence="11">
        <dbReference type="Rhea" id="RHEA:30872"/>
    </physiologicalReaction>
</comment>
<dbReference type="InterPro" id="IPR002173">
    <property type="entry name" value="Carboh/pur_kinase_PfkB_CS"/>
</dbReference>
<evidence type="ECO:0000256" key="12">
    <source>
        <dbReference type="ARBA" id="ARBA00071515"/>
    </source>
</evidence>
<dbReference type="InterPro" id="IPR011611">
    <property type="entry name" value="PfkB_dom"/>
</dbReference>
<dbReference type="EC" id="2.7.1.229" evidence="13"/>
<evidence type="ECO:0000256" key="8">
    <source>
        <dbReference type="ARBA" id="ARBA00022842"/>
    </source>
</evidence>
<comment type="caution">
    <text evidence="15">The sequence shown here is derived from an EMBL/GenBank/DDBJ whole genome shotgun (WGS) entry which is preliminary data.</text>
</comment>
<dbReference type="PANTHER" id="PTHR10584:SF166">
    <property type="entry name" value="RIBOKINASE"/>
    <property type="match status" value="1"/>
</dbReference>
<dbReference type="Proteomes" id="UP000585665">
    <property type="component" value="Unassembled WGS sequence"/>
</dbReference>
<comment type="subcellular location">
    <subcellularLocation>
        <location evidence="13">Cytoplasm</location>
    </subcellularLocation>
</comment>
<dbReference type="UniPathway" id="UPA00916">
    <property type="reaction ID" value="UER00889"/>
</dbReference>
<feature type="binding site" evidence="13">
    <location>
        <position position="248"/>
    </location>
    <ligand>
        <name>K(+)</name>
        <dbReference type="ChEBI" id="CHEBI:29103"/>
    </ligand>
</feature>
<dbReference type="InterPro" id="IPR002139">
    <property type="entry name" value="Ribo/fructo_kinase"/>
</dbReference>
<feature type="binding site" evidence="13">
    <location>
        <begin position="40"/>
        <end position="44"/>
    </location>
    <ligand>
        <name>substrate</name>
    </ligand>
</feature>
<feature type="binding site" evidence="13">
    <location>
        <position position="284"/>
    </location>
    <ligand>
        <name>K(+)</name>
        <dbReference type="ChEBI" id="CHEBI:29103"/>
    </ligand>
</feature>
<keyword evidence="4 13" id="KW-0479">Metal-binding</keyword>
<feature type="binding site" evidence="13">
    <location>
        <position position="254"/>
    </location>
    <ligand>
        <name>substrate</name>
    </ligand>
</feature>
<evidence type="ECO:0000313" key="16">
    <source>
        <dbReference type="Proteomes" id="UP000585665"/>
    </source>
</evidence>
<sequence length="313" mass="32670">MNARIGVIGSCMVDLVTTIRRMPDAGETLEAPRFALGHGGKGANQAVAAARLGAAVTMVGCVGDDLFADGTLGNFAHLDIDAGHVRRVPGMTSGVAPIFVDENGENRILIVKGANADLAPSDVDAAAPALLTCDLILLQLEIPLDTVYYAIDWARRHGRRIILNPAPAVPDLALDRLVGVDFFMPNQTELAILTGHRADTPEDAAAAARHLLAHGISTVVVTLGAHGALLVNAEQTRLIPPVHVAVRDTTGAGDAFIGAFAAHYASGTPLVESLTRAARYAAMSVTAEGTQTSFPTYEAFVEFCANLDGPPAR</sequence>
<keyword evidence="8 13" id="KW-0460">Magnesium</keyword>
<feature type="active site" description="Proton acceptor" evidence="13">
    <location>
        <position position="254"/>
    </location>
</feature>
<protein>
    <recommendedName>
        <fullName evidence="12 13">Deoxyribokinase</fullName>
        <shortName evidence="13">dRK</shortName>
        <ecNumber evidence="13">2.7.1.229</ecNumber>
    </recommendedName>
    <alternativeName>
        <fullName evidence="13">ATP:2-deoxy-D-ribose 5-phosphotransferase</fullName>
    </alternativeName>
</protein>
<dbReference type="HAMAP" id="MF_01987">
    <property type="entry name" value="Ribokinase"/>
    <property type="match status" value="1"/>
</dbReference>
<keyword evidence="2 13" id="KW-0963">Cytoplasm</keyword>
<reference evidence="15 16" key="1">
    <citation type="submission" date="2020-06" db="EMBL/GenBank/DDBJ databases">
        <title>Description of novel acetic acid bacteria.</title>
        <authorList>
            <person name="Sombolestani A."/>
        </authorList>
    </citation>
    <scope>NUCLEOTIDE SEQUENCE [LARGE SCALE GENOMIC DNA]</scope>
    <source>
        <strain evidence="15 16">LMG 27010</strain>
    </source>
</reference>
<dbReference type="GO" id="GO:0004747">
    <property type="term" value="F:ribokinase activity"/>
    <property type="evidence" value="ECO:0007669"/>
    <property type="project" value="UniProtKB-UniRule"/>
</dbReference>
<comment type="caution">
    <text evidence="13">Lacks conserved residue(s) required for the propagation of feature annotation.</text>
</comment>
<dbReference type="InterPro" id="IPR029056">
    <property type="entry name" value="Ribokinase-like"/>
</dbReference>
<evidence type="ECO:0000256" key="10">
    <source>
        <dbReference type="ARBA" id="ARBA00023277"/>
    </source>
</evidence>
<dbReference type="InterPro" id="IPR011877">
    <property type="entry name" value="Ribokinase"/>
</dbReference>
<evidence type="ECO:0000256" key="4">
    <source>
        <dbReference type="ARBA" id="ARBA00022723"/>
    </source>
</evidence>
<evidence type="ECO:0000256" key="5">
    <source>
        <dbReference type="ARBA" id="ARBA00022741"/>
    </source>
</evidence>
<keyword evidence="6 13" id="KW-0418">Kinase</keyword>
<dbReference type="FunFam" id="3.40.1190.20:FF:000010">
    <property type="entry name" value="Ribokinase"/>
    <property type="match status" value="1"/>
</dbReference>